<accession>A0A939S0G9</accession>
<feature type="signal peptide" evidence="1">
    <location>
        <begin position="1"/>
        <end position="22"/>
    </location>
</feature>
<evidence type="ECO:0000256" key="1">
    <source>
        <dbReference type="SAM" id="SignalP"/>
    </source>
</evidence>
<keyword evidence="1" id="KW-0732">Signal</keyword>
<dbReference type="RefSeq" id="WP_208084023.1">
    <property type="nucleotide sequence ID" value="NZ_CP086136.1"/>
</dbReference>
<reference evidence="2" key="1">
    <citation type="submission" date="2021-03" db="EMBL/GenBank/DDBJ databases">
        <title>Whole Genome Sequence of Bradyrhizobium sp. Strain 144S4.</title>
        <authorList>
            <person name="Bromfield E.S.P."/>
            <person name="Cloutier S."/>
        </authorList>
    </citation>
    <scope>NUCLEOTIDE SEQUENCE [LARGE SCALE GENOMIC DNA]</scope>
    <source>
        <strain evidence="2">144S4</strain>
    </source>
</reference>
<dbReference type="EMBL" id="JAGEMI010000001">
    <property type="protein sequence ID" value="MBO1860515.1"/>
    <property type="molecule type" value="Genomic_DNA"/>
</dbReference>
<dbReference type="AlphaFoldDB" id="A0A939S0G9"/>
<dbReference type="EMBL" id="CP086136">
    <property type="protein sequence ID" value="UEM13443.1"/>
    <property type="molecule type" value="Genomic_DNA"/>
</dbReference>
<name>A0A939S0G9_9BRAD</name>
<gene>
    <name evidence="3" type="ORF">J4G43_003650</name>
    <name evidence="2" type="ORF">J4G43_05860</name>
</gene>
<dbReference type="Proteomes" id="UP000664702">
    <property type="component" value="Chromosome"/>
</dbReference>
<organism evidence="2">
    <name type="scientific">Bradyrhizobium barranii subsp. barranii</name>
    <dbReference type="NCBI Taxonomy" id="2823807"/>
    <lineage>
        <taxon>Bacteria</taxon>
        <taxon>Pseudomonadati</taxon>
        <taxon>Pseudomonadota</taxon>
        <taxon>Alphaproteobacteria</taxon>
        <taxon>Hyphomicrobiales</taxon>
        <taxon>Nitrobacteraceae</taxon>
        <taxon>Bradyrhizobium</taxon>
        <taxon>Bradyrhizobium barranii</taxon>
    </lineage>
</organism>
<protein>
    <submittedName>
        <fullName evidence="2">Uncharacterized protein</fullName>
    </submittedName>
</protein>
<evidence type="ECO:0000313" key="3">
    <source>
        <dbReference type="EMBL" id="UEM13443.1"/>
    </source>
</evidence>
<evidence type="ECO:0000313" key="4">
    <source>
        <dbReference type="Proteomes" id="UP000664702"/>
    </source>
</evidence>
<sequence length="219" mass="23642">MRLKISILVAGAALIMGGAADAETTSAVECSKPEYAYAARSALPRLLQLKRMSDEERQQPRLLGKPEAARNFDPELPISPTACVFNVASTLSSIEAGWSEGDITVTRTTDGAVKADRLVLPDYTAESVVKGLQKRGVWTAVLNDAQRYFAGTKLGTLSTEPSTVEALFGALSQDGEGYIGGRLIFKFRAFNASRLSPWISMLPASRSPAQRSDSSSRRR</sequence>
<feature type="chain" id="PRO_5037968413" evidence="1">
    <location>
        <begin position="23"/>
        <end position="219"/>
    </location>
</feature>
<proteinExistence type="predicted"/>
<reference evidence="3 4" key="2">
    <citation type="journal article" date="2022" name="Int. J. Syst. Evol. Microbiol.">
        <title>Strains of Bradyrhizobium barranii sp. nov. associated with legumes native to Canada are symbionts of soybeans and belong to different subspecies (subsp. barranii subsp. nov. and subsp. apii subsp. nov.) and symbiovars (sv. glycinearum and sv. septentrionale).</title>
        <authorList>
            <person name="Bromfield E.S.P."/>
            <person name="Cloutier S."/>
            <person name="Wasai-Hara S."/>
            <person name="Minamisawa K."/>
        </authorList>
    </citation>
    <scope>NUCLEOTIDE SEQUENCE [LARGE SCALE GENOMIC DNA]</scope>
    <source>
        <strain evidence="3 4">144S4</strain>
    </source>
</reference>
<evidence type="ECO:0000313" key="2">
    <source>
        <dbReference type="EMBL" id="MBO1860515.1"/>
    </source>
</evidence>
<dbReference type="KEGG" id="bban:J4G43_003650"/>